<dbReference type="EC" id="4.2.1.-" evidence="4"/>
<dbReference type="STRING" id="1229780.BN381_330019"/>
<dbReference type="Gene3D" id="3.90.226.10">
    <property type="entry name" value="2-enoyl-CoA Hydratase, Chain A, domain 1"/>
    <property type="match status" value="1"/>
</dbReference>
<dbReference type="PANTHER" id="PTHR43802:SF1">
    <property type="entry name" value="IP11341P-RELATED"/>
    <property type="match status" value="1"/>
</dbReference>
<dbReference type="GO" id="GO:0016829">
    <property type="term" value="F:lyase activity"/>
    <property type="evidence" value="ECO:0007669"/>
    <property type="project" value="UniProtKB-KW"/>
</dbReference>
<dbReference type="Gene3D" id="1.10.287.2460">
    <property type="match status" value="1"/>
</dbReference>
<dbReference type="AlphaFoldDB" id="R4YZE8"/>
<evidence type="ECO:0000256" key="2">
    <source>
        <dbReference type="RuleBase" id="RU003707"/>
    </source>
</evidence>
<name>R4YZE8_9ACTN</name>
<sequence>MALSGLAPMRPMVRVAGAATLWQPGHMNLGIRTVDRTLVVTINRPERRNAIDGPTADDLHRTFAGFDADDTLDVAVLAGANGTFCAGADLHAIAEGNGNRVAGDLSEPAPLGCTRLELNKPVIAAVEGFAVAGGLELALWCDLRVAASDATFGVYCRRFGVPLIDGGTVRLPRLVGHSRAMDMILTGRSVSGSEAGAWGLANRVCEPGEALDEAIELATSLSALPQTCLRNDRRSCNEQWGLGLGAALANETRLGLDTLRSGESLAGAGRFAAGAGRGGTPAGAAERGEAQPKR</sequence>
<dbReference type="HOGENOM" id="CLU_009834_7_4_11"/>
<dbReference type="InterPro" id="IPR029045">
    <property type="entry name" value="ClpP/crotonase-like_dom_sf"/>
</dbReference>
<comment type="caution">
    <text evidence="4">The sequence shown here is derived from an EMBL/GenBank/DDBJ whole genome shotgun (WGS) entry which is preliminary data.</text>
</comment>
<accession>R4YZE8</accession>
<dbReference type="EMBL" id="CANL01000027">
    <property type="protein sequence ID" value="CCM64034.1"/>
    <property type="molecule type" value="Genomic_DNA"/>
</dbReference>
<dbReference type="eggNOG" id="COG1024">
    <property type="taxonomic scope" value="Bacteria"/>
</dbReference>
<evidence type="ECO:0000313" key="4">
    <source>
        <dbReference type="EMBL" id="CCM64034.1"/>
    </source>
</evidence>
<dbReference type="SUPFAM" id="SSF52096">
    <property type="entry name" value="ClpP/crotonase"/>
    <property type="match status" value="1"/>
</dbReference>
<dbReference type="InterPro" id="IPR018376">
    <property type="entry name" value="Enoyl-CoA_hyd/isom_CS"/>
</dbReference>
<organism evidence="4 5">
    <name type="scientific">Candidatus Neomicrothrix parvicella RN1</name>
    <dbReference type="NCBI Taxonomy" id="1229780"/>
    <lineage>
        <taxon>Bacteria</taxon>
        <taxon>Bacillati</taxon>
        <taxon>Actinomycetota</taxon>
        <taxon>Acidimicrobiia</taxon>
        <taxon>Acidimicrobiales</taxon>
        <taxon>Microthrixaceae</taxon>
        <taxon>Candidatus Neomicrothrix</taxon>
    </lineage>
</organism>
<comment type="similarity">
    <text evidence="1 2">Belongs to the enoyl-CoA hydratase/isomerase family.</text>
</comment>
<dbReference type="InterPro" id="IPR001753">
    <property type="entry name" value="Enoyl-CoA_hydra/iso"/>
</dbReference>
<gene>
    <name evidence="4" type="ORF">BN381_330019</name>
</gene>
<evidence type="ECO:0000256" key="3">
    <source>
        <dbReference type="SAM" id="MobiDB-lite"/>
    </source>
</evidence>
<dbReference type="NCBIfam" id="NF006108">
    <property type="entry name" value="PRK08259.1"/>
    <property type="match status" value="1"/>
</dbReference>
<dbReference type="Proteomes" id="UP000018291">
    <property type="component" value="Unassembled WGS sequence"/>
</dbReference>
<keyword evidence="4" id="KW-0456">Lyase</keyword>
<reference evidence="4 5" key="1">
    <citation type="journal article" date="2013" name="ISME J.">
        <title>Metabolic model for the filamentous 'Candidatus Microthrix parvicella' based on genomic and metagenomic analyses.</title>
        <authorList>
            <person name="Jon McIlroy S."/>
            <person name="Kristiansen R."/>
            <person name="Albertsen M."/>
            <person name="Michael Karst S."/>
            <person name="Rossetti S."/>
            <person name="Lund Nielsen J."/>
            <person name="Tandoi V."/>
            <person name="James Seviour R."/>
            <person name="Nielsen P.H."/>
        </authorList>
    </citation>
    <scope>NUCLEOTIDE SEQUENCE [LARGE SCALE GENOMIC DNA]</scope>
    <source>
        <strain evidence="4 5">RN1</strain>
    </source>
</reference>
<feature type="region of interest" description="Disordered" evidence="3">
    <location>
        <begin position="270"/>
        <end position="294"/>
    </location>
</feature>
<dbReference type="Pfam" id="PF00378">
    <property type="entry name" value="ECH_1"/>
    <property type="match status" value="1"/>
</dbReference>
<proteinExistence type="inferred from homology"/>
<dbReference type="CDD" id="cd06558">
    <property type="entry name" value="crotonase-like"/>
    <property type="match status" value="1"/>
</dbReference>
<dbReference type="PANTHER" id="PTHR43802">
    <property type="entry name" value="ENOYL-COA HYDRATASE"/>
    <property type="match status" value="1"/>
</dbReference>
<dbReference type="PROSITE" id="PS00166">
    <property type="entry name" value="ENOYL_COA_HYDRATASE"/>
    <property type="match status" value="1"/>
</dbReference>
<evidence type="ECO:0000256" key="1">
    <source>
        <dbReference type="ARBA" id="ARBA00005254"/>
    </source>
</evidence>
<protein>
    <submittedName>
        <fullName evidence="4">Putative enoyl-CoA hydratase</fullName>
        <ecNumber evidence="4">4.2.1.-</ecNumber>
    </submittedName>
</protein>
<keyword evidence="5" id="KW-1185">Reference proteome</keyword>
<evidence type="ECO:0000313" key="5">
    <source>
        <dbReference type="Proteomes" id="UP000018291"/>
    </source>
</evidence>